<proteinExistence type="predicted"/>
<feature type="region of interest" description="Disordered" evidence="1">
    <location>
        <begin position="127"/>
        <end position="150"/>
    </location>
</feature>
<feature type="region of interest" description="Disordered" evidence="1">
    <location>
        <begin position="848"/>
        <end position="867"/>
    </location>
</feature>
<evidence type="ECO:0000256" key="1">
    <source>
        <dbReference type="SAM" id="MobiDB-lite"/>
    </source>
</evidence>
<name>A0A835SPV7_CHLIN</name>
<sequence>MDPDADPELKLFRAAQEELPNVRYFDNDHELEAYTVNVNQTMAPGLEDPLNLSDNAKQGLIQGINFLDPLSKRSGTAAALPQGLMPLHQGLSTLILCATGAPQRLLRGSGPSARAELSWTVPLANTTSHAPQMGRTGPGRGRVSADAHAGPDLGRIRDALENALKSFGAADVQVTVSTPDNTKPGARSATISASGHDRTLASATLQLVAARPATLFSRDQPANAATVSFRAFPGNPSTLTDTPILVVMRQIDGDGEDHQTINMLRRAGEATLRQLLGEPADYEELEASMRSYVGSVLWSLLNCSVRSYGRTDAERANLQQAYCPTPLYKYVVTLTYSTPFQAAVLQQARHIILGVRGESLVAQTALPFTAPAVSLDDTYVVLLRSGRFSSKIDSAALQQLLGALQQRAAAQQLACAGFAKRAIRKALLSLPTAPGVDAVKVAPARHFGFTSSTKKGQAQDAAPAAAAATASIPAPLREAAARPGSGRRAYVLNSRRDGYLQLLGDGALSPKQLLGAAYWCSEGGAVVPMSSFLVRIEGREELTFRAPEGKADIALLCPRAYDAASICAAGWCEASFNPQRYVSNQPSGLELQGPTGEPVLVNVGVRHRRFGGSYMHTGEGDFGAASSSSSHSSGPQLLQIPEAVIAVTRNMLVGDPIAAGIAQTRDLEMYRYAVAAQTCLMLHHSEPPPPIQRSNQLGSPAYAARQADRPRPVMLALSDDEDDDGPAAAPPAGGAAAGTSAGSGAAGSGAAHPRRLAEQLADAARHDVRTIAALATEAEGADTFARAQIARASVGLEQMSNALTSRNMHDLRSMSGKVLQALSQARAAGHAALQRLADVEIRMPPDGADAAEAAPHHARAREAAANAQRSLEAIPDMTALHDAAVQQGRKRGTDHDAQPPTVEELQAMAVELEQAQRMELGS</sequence>
<organism evidence="2 3">
    <name type="scientific">Chlamydomonas incerta</name>
    <dbReference type="NCBI Taxonomy" id="51695"/>
    <lineage>
        <taxon>Eukaryota</taxon>
        <taxon>Viridiplantae</taxon>
        <taxon>Chlorophyta</taxon>
        <taxon>core chlorophytes</taxon>
        <taxon>Chlorophyceae</taxon>
        <taxon>CS clade</taxon>
        <taxon>Chlamydomonadales</taxon>
        <taxon>Chlamydomonadaceae</taxon>
        <taxon>Chlamydomonas</taxon>
    </lineage>
</organism>
<dbReference type="Proteomes" id="UP000650467">
    <property type="component" value="Unassembled WGS sequence"/>
</dbReference>
<gene>
    <name evidence="2" type="ORF">HXX76_014345</name>
</gene>
<feature type="region of interest" description="Disordered" evidence="1">
    <location>
        <begin position="685"/>
        <end position="754"/>
    </location>
</feature>
<protein>
    <submittedName>
        <fullName evidence="2">Uncharacterized protein</fullName>
    </submittedName>
</protein>
<dbReference type="EMBL" id="JAEHOC010000063">
    <property type="protein sequence ID" value="KAG2424620.1"/>
    <property type="molecule type" value="Genomic_DNA"/>
</dbReference>
<reference evidence="2" key="1">
    <citation type="journal article" date="2020" name="bioRxiv">
        <title>Comparative genomics of Chlamydomonas.</title>
        <authorList>
            <person name="Craig R.J."/>
            <person name="Hasan A.R."/>
            <person name="Ness R.W."/>
            <person name="Keightley P.D."/>
        </authorList>
    </citation>
    <scope>NUCLEOTIDE SEQUENCE</scope>
    <source>
        <strain evidence="2">SAG 7.73</strain>
    </source>
</reference>
<comment type="caution">
    <text evidence="2">The sequence shown here is derived from an EMBL/GenBank/DDBJ whole genome shotgun (WGS) entry which is preliminary data.</text>
</comment>
<evidence type="ECO:0000313" key="2">
    <source>
        <dbReference type="EMBL" id="KAG2424620.1"/>
    </source>
</evidence>
<feature type="compositionally biased region" description="Low complexity" evidence="1">
    <location>
        <begin position="726"/>
        <end position="751"/>
    </location>
</feature>
<keyword evidence="3" id="KW-1185">Reference proteome</keyword>
<evidence type="ECO:0000313" key="3">
    <source>
        <dbReference type="Proteomes" id="UP000650467"/>
    </source>
</evidence>
<dbReference type="AlphaFoldDB" id="A0A835SPV7"/>
<accession>A0A835SPV7</accession>